<dbReference type="InterPro" id="IPR053824">
    <property type="entry name" value="DUF7010"/>
</dbReference>
<protein>
    <submittedName>
        <fullName evidence="2">Uncharacterized protein</fullName>
    </submittedName>
</protein>
<accession>A0A372LD48</accession>
<gene>
    <name evidence="2" type="ORF">D0466_10750</name>
</gene>
<feature type="transmembrane region" description="Helical" evidence="1">
    <location>
        <begin position="78"/>
        <end position="99"/>
    </location>
</feature>
<evidence type="ECO:0000313" key="2">
    <source>
        <dbReference type="EMBL" id="RFU63922.1"/>
    </source>
</evidence>
<evidence type="ECO:0000256" key="1">
    <source>
        <dbReference type="SAM" id="Phobius"/>
    </source>
</evidence>
<dbReference type="AlphaFoldDB" id="A0A372LD48"/>
<feature type="transmembrane region" description="Helical" evidence="1">
    <location>
        <begin position="20"/>
        <end position="40"/>
    </location>
</feature>
<dbReference type="EMBL" id="QVTD01000005">
    <property type="protein sequence ID" value="RFU63922.1"/>
    <property type="molecule type" value="Genomic_DNA"/>
</dbReference>
<organism evidence="2 3">
    <name type="scientific">Peribacillus glennii</name>
    <dbReference type="NCBI Taxonomy" id="2303991"/>
    <lineage>
        <taxon>Bacteria</taxon>
        <taxon>Bacillati</taxon>
        <taxon>Bacillota</taxon>
        <taxon>Bacilli</taxon>
        <taxon>Bacillales</taxon>
        <taxon>Bacillaceae</taxon>
        <taxon>Peribacillus</taxon>
    </lineage>
</organism>
<evidence type="ECO:0000313" key="3">
    <source>
        <dbReference type="Proteomes" id="UP000262939"/>
    </source>
</evidence>
<sequence>MQRTLKDYKNELIKDAKKGYSILLAGAIYHVVLGVLTLMLDLETIQLIWVIGMGCIFPLGVMIGKTVGVDYFTKNNPLGTLGGLMAGVQAFYIPVYIMVLQQNPVWLPFTIGLLGGSHFLVYYWIYDSKAYLFQTFAMALASLVMGGFFQSLVFETLPFVIAGIFLISVFLILRELKVSGTPTY</sequence>
<proteinExistence type="predicted"/>
<keyword evidence="1" id="KW-1133">Transmembrane helix</keyword>
<feature type="transmembrane region" description="Helical" evidence="1">
    <location>
        <begin position="105"/>
        <end position="124"/>
    </location>
</feature>
<dbReference type="Proteomes" id="UP000262939">
    <property type="component" value="Unassembled WGS sequence"/>
</dbReference>
<dbReference type="RefSeq" id="WP_117322558.1">
    <property type="nucleotide sequence ID" value="NZ_QVTD01000005.1"/>
</dbReference>
<feature type="transmembrane region" description="Helical" evidence="1">
    <location>
        <begin position="46"/>
        <end position="66"/>
    </location>
</feature>
<dbReference type="Pfam" id="PF22765">
    <property type="entry name" value="DUF7010"/>
    <property type="match status" value="1"/>
</dbReference>
<keyword evidence="3" id="KW-1185">Reference proteome</keyword>
<name>A0A372LD48_9BACI</name>
<comment type="caution">
    <text evidence="2">The sequence shown here is derived from an EMBL/GenBank/DDBJ whole genome shotgun (WGS) entry which is preliminary data.</text>
</comment>
<reference evidence="2 3" key="1">
    <citation type="submission" date="2018-08" db="EMBL/GenBank/DDBJ databases">
        <title>Bacillus chawlae sp. nov., Bacillus glennii sp. nov., and Bacillus saganii sp. nov. Isolated from the Vehicle Assembly Building at Kennedy Space Center where the Viking Spacecraft were Assembled.</title>
        <authorList>
            <person name="Seuylemezian A."/>
            <person name="Vaishampayan P."/>
        </authorList>
    </citation>
    <scope>NUCLEOTIDE SEQUENCE [LARGE SCALE GENOMIC DNA]</scope>
    <source>
        <strain evidence="2 3">V44-8</strain>
    </source>
</reference>
<keyword evidence="1" id="KW-0812">Transmembrane</keyword>
<feature type="transmembrane region" description="Helical" evidence="1">
    <location>
        <begin position="156"/>
        <end position="173"/>
    </location>
</feature>
<dbReference type="OrthoDB" id="3242785at2"/>
<feature type="transmembrane region" description="Helical" evidence="1">
    <location>
        <begin position="131"/>
        <end position="150"/>
    </location>
</feature>
<keyword evidence="1" id="KW-0472">Membrane</keyword>